<evidence type="ECO:0000256" key="1">
    <source>
        <dbReference type="ARBA" id="ARBA00005429"/>
    </source>
</evidence>
<feature type="non-terminal residue" evidence="11">
    <location>
        <position position="1"/>
    </location>
</feature>
<reference evidence="11 12" key="1">
    <citation type="journal article" date="2021" name="Cell">
        <title>Tracing the genetic footprints of vertebrate landing in non-teleost ray-finned fishes.</title>
        <authorList>
            <person name="Bi X."/>
            <person name="Wang K."/>
            <person name="Yang L."/>
            <person name="Pan H."/>
            <person name="Jiang H."/>
            <person name="Wei Q."/>
            <person name="Fang M."/>
            <person name="Yu H."/>
            <person name="Zhu C."/>
            <person name="Cai Y."/>
            <person name="He Y."/>
            <person name="Gan X."/>
            <person name="Zeng H."/>
            <person name="Yu D."/>
            <person name="Zhu Y."/>
            <person name="Jiang H."/>
            <person name="Qiu Q."/>
            <person name="Yang H."/>
            <person name="Zhang Y.E."/>
            <person name="Wang W."/>
            <person name="Zhu M."/>
            <person name="He S."/>
            <person name="Zhang G."/>
        </authorList>
    </citation>
    <scope>NUCLEOTIDE SEQUENCE [LARGE SCALE GENOMIC DNA]</scope>
    <source>
        <strain evidence="11">Bchr_013</strain>
    </source>
</reference>
<keyword evidence="5" id="KW-0106">Calcium</keyword>
<evidence type="ECO:0000313" key="11">
    <source>
        <dbReference type="EMBL" id="KAG2464545.1"/>
    </source>
</evidence>
<feature type="domain" description="EF-hand" evidence="9">
    <location>
        <begin position="77"/>
        <end position="112"/>
    </location>
</feature>
<feature type="transmembrane region" description="Helical" evidence="8">
    <location>
        <begin position="426"/>
        <end position="443"/>
    </location>
</feature>
<dbReference type="GO" id="GO:0005509">
    <property type="term" value="F:calcium ion binding"/>
    <property type="evidence" value="ECO:0007669"/>
    <property type="project" value="InterPro"/>
</dbReference>
<dbReference type="PANTHER" id="PTHR32341">
    <property type="entry name" value="INTERFERON-INDUCIBLE GTPASE"/>
    <property type="match status" value="1"/>
</dbReference>
<comment type="similarity">
    <text evidence="1">Belongs to the TRAFAC class dynamin-like GTPase superfamily. IRG family.</text>
</comment>
<keyword evidence="8" id="KW-1133">Transmembrane helix</keyword>
<evidence type="ECO:0000256" key="3">
    <source>
        <dbReference type="ARBA" id="ARBA00022741"/>
    </source>
</evidence>
<dbReference type="InterPro" id="IPR051515">
    <property type="entry name" value="IRG"/>
</dbReference>
<dbReference type="PROSITE" id="PS51716">
    <property type="entry name" value="G_IRG"/>
    <property type="match status" value="1"/>
</dbReference>
<protein>
    <submittedName>
        <fullName evidence="11">IIGP5 GTPase</fullName>
    </submittedName>
</protein>
<feature type="domain" description="IRG-type G" evidence="10">
    <location>
        <begin position="194"/>
        <end position="375"/>
    </location>
</feature>
<dbReference type="Gene3D" id="3.40.50.300">
    <property type="entry name" value="P-loop containing nucleotide triphosphate hydrolases"/>
    <property type="match status" value="1"/>
</dbReference>
<feature type="transmembrane region" description="Helical" evidence="8">
    <location>
        <begin position="501"/>
        <end position="525"/>
    </location>
</feature>
<name>A0A8X7XBU7_POLSE</name>
<sequence>MCAVLMSATINTLLTDGRPESLPRQLLKLFLSIPKARSNITIPLALTLNILLIYSRFPAPDTFDHKAFFAQVGLTTKPAEELKKIFAVLDQDKSGYIEETELKFFLQNFQAGARVLTDKENKTLLTAGDADADGKMGPDGKAETEGSTMGNSQNTLHHFFNEKEVKQFAVIYNEKGFCALVSCIKEKLVDLEHQTLHIAITGESSTGKSALINAMRGLRSGEPGAAEEGSLEQIQVPMAYQHPTLPFVCFWELPSIGTSNLPTNKYSEIVNLNNYDFFIIVTGNRFKENDGFLAKEIGKTGKQFYFVRSKMDIEIDILKKQNRLGEREKEFDKIRESCTRSLENDGFPSSKVFLVSSYYVDDFEFCRLSDALKSEMNAIKKHVFFLSLPQFITAVIKKKKSVLHRLIIAAAFASVTAWVAPLPGPSLVYDVCILVGIFGYMRQNYGLNEKSLKGLAARTGKPVKVLKTKDKKSVMSNITIISAATLTIGLAAAAIKVSNEVFHVIPTLSPIVGGSLSFLSTYCILKNVLDDFARSAVQVIMKAFES</sequence>
<dbReference type="Proteomes" id="UP000886611">
    <property type="component" value="Unassembled WGS sequence"/>
</dbReference>
<evidence type="ECO:0000256" key="2">
    <source>
        <dbReference type="ARBA" id="ARBA00022723"/>
    </source>
</evidence>
<dbReference type="AlphaFoldDB" id="A0A8X7XBU7"/>
<feature type="compositionally biased region" description="Basic and acidic residues" evidence="7">
    <location>
        <begin position="132"/>
        <end position="144"/>
    </location>
</feature>
<keyword evidence="12" id="KW-1185">Reference proteome</keyword>
<evidence type="ECO:0000259" key="9">
    <source>
        <dbReference type="PROSITE" id="PS50222"/>
    </source>
</evidence>
<dbReference type="Gene3D" id="1.10.238.10">
    <property type="entry name" value="EF-hand"/>
    <property type="match status" value="1"/>
</dbReference>
<feature type="region of interest" description="Disordered" evidence="7">
    <location>
        <begin position="128"/>
        <end position="149"/>
    </location>
</feature>
<keyword evidence="4" id="KW-0378">Hydrolase</keyword>
<evidence type="ECO:0000313" key="12">
    <source>
        <dbReference type="Proteomes" id="UP000886611"/>
    </source>
</evidence>
<evidence type="ECO:0000256" key="7">
    <source>
        <dbReference type="SAM" id="MobiDB-lite"/>
    </source>
</evidence>
<dbReference type="InterPro" id="IPR007743">
    <property type="entry name" value="Immunity-related_GTPase-like"/>
</dbReference>
<dbReference type="PROSITE" id="PS00018">
    <property type="entry name" value="EF_HAND_1"/>
    <property type="match status" value="1"/>
</dbReference>
<dbReference type="GO" id="GO:0005525">
    <property type="term" value="F:GTP binding"/>
    <property type="evidence" value="ECO:0007669"/>
    <property type="project" value="UniProtKB-KW"/>
</dbReference>
<dbReference type="InterPro" id="IPR002048">
    <property type="entry name" value="EF_hand_dom"/>
</dbReference>
<dbReference type="InterPro" id="IPR018247">
    <property type="entry name" value="EF_Hand_1_Ca_BS"/>
</dbReference>
<dbReference type="EMBL" id="JAATIS010003638">
    <property type="protein sequence ID" value="KAG2464545.1"/>
    <property type="molecule type" value="Genomic_DNA"/>
</dbReference>
<dbReference type="Pfam" id="PF05049">
    <property type="entry name" value="IIGP"/>
    <property type="match status" value="1"/>
</dbReference>
<organism evidence="11 12">
    <name type="scientific">Polypterus senegalus</name>
    <name type="common">Senegal bichir</name>
    <dbReference type="NCBI Taxonomy" id="55291"/>
    <lineage>
        <taxon>Eukaryota</taxon>
        <taxon>Metazoa</taxon>
        <taxon>Chordata</taxon>
        <taxon>Craniata</taxon>
        <taxon>Vertebrata</taxon>
        <taxon>Euteleostomi</taxon>
        <taxon>Actinopterygii</taxon>
        <taxon>Polypteriformes</taxon>
        <taxon>Polypteridae</taxon>
        <taxon>Polypterus</taxon>
    </lineage>
</organism>
<keyword evidence="2" id="KW-0479">Metal-binding</keyword>
<keyword evidence="3" id="KW-0547">Nucleotide-binding</keyword>
<dbReference type="GO" id="GO:0016787">
    <property type="term" value="F:hydrolase activity"/>
    <property type="evidence" value="ECO:0007669"/>
    <property type="project" value="UniProtKB-KW"/>
</dbReference>
<evidence type="ECO:0000259" key="10">
    <source>
        <dbReference type="PROSITE" id="PS51716"/>
    </source>
</evidence>
<dbReference type="GO" id="GO:0016020">
    <property type="term" value="C:membrane"/>
    <property type="evidence" value="ECO:0007669"/>
    <property type="project" value="InterPro"/>
</dbReference>
<dbReference type="InterPro" id="IPR011992">
    <property type="entry name" value="EF-hand-dom_pair"/>
</dbReference>
<dbReference type="PANTHER" id="PTHR32341:SF10">
    <property type="entry name" value="INTERFERON-INDUCIBLE GTPASE 5"/>
    <property type="match status" value="1"/>
</dbReference>
<proteinExistence type="inferred from homology"/>
<feature type="transmembrane region" description="Helical" evidence="8">
    <location>
        <begin position="474"/>
        <end position="495"/>
    </location>
</feature>
<evidence type="ECO:0000256" key="6">
    <source>
        <dbReference type="ARBA" id="ARBA00023134"/>
    </source>
</evidence>
<dbReference type="SUPFAM" id="SSF47473">
    <property type="entry name" value="EF-hand"/>
    <property type="match status" value="1"/>
</dbReference>
<keyword evidence="6" id="KW-0342">GTP-binding</keyword>
<dbReference type="FunFam" id="3.40.50.300:FF:000541">
    <property type="entry name" value="Immunity related GTPase M"/>
    <property type="match status" value="1"/>
</dbReference>
<dbReference type="InterPro" id="IPR027417">
    <property type="entry name" value="P-loop_NTPase"/>
</dbReference>
<evidence type="ECO:0000256" key="8">
    <source>
        <dbReference type="SAM" id="Phobius"/>
    </source>
</evidence>
<dbReference type="PRINTS" id="PR01697">
    <property type="entry name" value="PARVALBUMIN"/>
</dbReference>
<evidence type="ECO:0000256" key="4">
    <source>
        <dbReference type="ARBA" id="ARBA00022801"/>
    </source>
</evidence>
<accession>A0A8X7XBU7</accession>
<dbReference type="SMART" id="SM00054">
    <property type="entry name" value="EFh"/>
    <property type="match status" value="1"/>
</dbReference>
<evidence type="ECO:0000256" key="5">
    <source>
        <dbReference type="ARBA" id="ARBA00022837"/>
    </source>
</evidence>
<gene>
    <name evidence="11" type="primary">Irgc_12</name>
    <name evidence="11" type="ORF">GTO96_0002433</name>
</gene>
<comment type="caution">
    <text evidence="11">The sequence shown here is derived from an EMBL/GenBank/DDBJ whole genome shotgun (WGS) entry which is preliminary data.</text>
</comment>
<feature type="non-terminal residue" evidence="11">
    <location>
        <position position="546"/>
    </location>
</feature>
<keyword evidence="8" id="KW-0472">Membrane</keyword>
<dbReference type="SUPFAM" id="SSF52540">
    <property type="entry name" value="P-loop containing nucleoside triphosphate hydrolases"/>
    <property type="match status" value="1"/>
</dbReference>
<keyword evidence="8" id="KW-0812">Transmembrane</keyword>
<dbReference type="Pfam" id="PF13405">
    <property type="entry name" value="EF-hand_6"/>
    <property type="match status" value="1"/>
</dbReference>
<dbReference type="InterPro" id="IPR030385">
    <property type="entry name" value="G_IRG_dom"/>
</dbReference>
<dbReference type="PROSITE" id="PS50222">
    <property type="entry name" value="EF_HAND_2"/>
    <property type="match status" value="1"/>
</dbReference>